<name>X1L901_9ZZZZ</name>
<gene>
    <name evidence="1" type="ORF">S06H3_03029</name>
</gene>
<dbReference type="AlphaFoldDB" id="X1L901"/>
<reference evidence="1" key="1">
    <citation type="journal article" date="2014" name="Front. Microbiol.">
        <title>High frequency of phylogenetically diverse reductive dehalogenase-homologous genes in deep subseafloor sedimentary metagenomes.</title>
        <authorList>
            <person name="Kawai M."/>
            <person name="Futagami T."/>
            <person name="Toyoda A."/>
            <person name="Takaki Y."/>
            <person name="Nishi S."/>
            <person name="Hori S."/>
            <person name="Arai W."/>
            <person name="Tsubouchi T."/>
            <person name="Morono Y."/>
            <person name="Uchiyama I."/>
            <person name="Ito T."/>
            <person name="Fujiyama A."/>
            <person name="Inagaki F."/>
            <person name="Takami H."/>
        </authorList>
    </citation>
    <scope>NUCLEOTIDE SEQUENCE</scope>
    <source>
        <strain evidence="1">Expedition CK06-06</strain>
    </source>
</reference>
<comment type="caution">
    <text evidence="1">The sequence shown here is derived from an EMBL/GenBank/DDBJ whole genome shotgun (WGS) entry which is preliminary data.</text>
</comment>
<dbReference type="EMBL" id="BARV01000946">
    <property type="protein sequence ID" value="GAH90623.1"/>
    <property type="molecule type" value="Genomic_DNA"/>
</dbReference>
<evidence type="ECO:0000313" key="1">
    <source>
        <dbReference type="EMBL" id="GAH90623.1"/>
    </source>
</evidence>
<sequence>MRSKLLITLLIIVLLVAYYLLGMDYMKQRQENDALTSLITDITQILSEMPELPQDLEQRLTAAQASLTAEQNVFLISMNSTEVVDTILKLADGSDVKAIPLATQPCG</sequence>
<accession>X1L901</accession>
<protein>
    <submittedName>
        <fullName evidence="1">Uncharacterized protein</fullName>
    </submittedName>
</protein>
<organism evidence="1">
    <name type="scientific">marine sediment metagenome</name>
    <dbReference type="NCBI Taxonomy" id="412755"/>
    <lineage>
        <taxon>unclassified sequences</taxon>
        <taxon>metagenomes</taxon>
        <taxon>ecological metagenomes</taxon>
    </lineage>
</organism>
<proteinExistence type="predicted"/>